<dbReference type="InterPro" id="IPR034015">
    <property type="entry name" value="M1_LTA4H"/>
</dbReference>
<organism evidence="2">
    <name type="scientific">marine sediment metagenome</name>
    <dbReference type="NCBI Taxonomy" id="412755"/>
    <lineage>
        <taxon>unclassified sequences</taxon>
        <taxon>metagenomes</taxon>
        <taxon>ecological metagenomes</taxon>
    </lineage>
</organism>
<dbReference type="SUPFAM" id="SSF63737">
    <property type="entry name" value="Leukotriene A4 hydrolase N-terminal domain"/>
    <property type="match status" value="1"/>
</dbReference>
<evidence type="ECO:0000313" key="2">
    <source>
        <dbReference type="EMBL" id="GAH45134.1"/>
    </source>
</evidence>
<evidence type="ECO:0000259" key="1">
    <source>
        <dbReference type="Pfam" id="PF01433"/>
    </source>
</evidence>
<dbReference type="GO" id="GO:0008237">
    <property type="term" value="F:metallopeptidase activity"/>
    <property type="evidence" value="ECO:0007669"/>
    <property type="project" value="InterPro"/>
</dbReference>
<dbReference type="InterPro" id="IPR027268">
    <property type="entry name" value="Peptidase_M4/M1_CTD_sf"/>
</dbReference>
<dbReference type="SUPFAM" id="SSF55486">
    <property type="entry name" value="Metalloproteases ('zincins'), catalytic domain"/>
    <property type="match status" value="1"/>
</dbReference>
<feature type="domain" description="Peptidase M1 membrane alanine aminopeptidase" evidence="1">
    <location>
        <begin position="314"/>
        <end position="363"/>
    </location>
</feature>
<dbReference type="PANTHER" id="PTHR45726">
    <property type="entry name" value="LEUKOTRIENE A-4 HYDROLASE"/>
    <property type="match status" value="1"/>
</dbReference>
<accession>X1GU53</accession>
<proteinExistence type="predicted"/>
<feature type="non-terminal residue" evidence="2">
    <location>
        <position position="387"/>
    </location>
</feature>
<dbReference type="GO" id="GO:0008270">
    <property type="term" value="F:zinc ion binding"/>
    <property type="evidence" value="ECO:0007669"/>
    <property type="project" value="InterPro"/>
</dbReference>
<comment type="caution">
    <text evidence="2">The sequence shown here is derived from an EMBL/GenBank/DDBJ whole genome shotgun (WGS) entry which is preliminary data.</text>
</comment>
<reference evidence="2" key="1">
    <citation type="journal article" date="2014" name="Front. Microbiol.">
        <title>High frequency of phylogenetically diverse reductive dehalogenase-homologous genes in deep subseafloor sedimentary metagenomes.</title>
        <authorList>
            <person name="Kawai M."/>
            <person name="Futagami T."/>
            <person name="Toyoda A."/>
            <person name="Takaki Y."/>
            <person name="Nishi S."/>
            <person name="Hori S."/>
            <person name="Arai W."/>
            <person name="Tsubouchi T."/>
            <person name="Morono Y."/>
            <person name="Uchiyama I."/>
            <person name="Ito T."/>
            <person name="Fujiyama A."/>
            <person name="Inagaki F."/>
            <person name="Takami H."/>
        </authorList>
    </citation>
    <scope>NUCLEOTIDE SEQUENCE</scope>
    <source>
        <strain evidence="2">Expedition CK06-06</strain>
    </source>
</reference>
<protein>
    <recommendedName>
        <fullName evidence="1">Peptidase M1 membrane alanine aminopeptidase domain-containing protein</fullName>
    </recommendedName>
</protein>
<dbReference type="InterPro" id="IPR042097">
    <property type="entry name" value="Aminopeptidase_N-like_N_sf"/>
</dbReference>
<name>X1GU53_9ZZZZ</name>
<dbReference type="InterPro" id="IPR014782">
    <property type="entry name" value="Peptidase_M1_dom"/>
</dbReference>
<gene>
    <name evidence="2" type="ORF">S03H2_14642</name>
</gene>
<sequence>MSNGENEMKSRTGRKIVILILILLCAQTLLKALPEKDEFKIVHFSLDIEIIPEEHGLKGEAKLRLRSGINGLKSFDFHLRPSLRVNSVKDENDNALVFSQNKVERIFPNSETSLVRVSLDQELSEGETVEIVASYDGIFYMPSDFDSKERRYNRAFSSVTKEAAWLRPVQLWYPYIADKSMPLTIRAKVPSDWTVITNGELESTAEENGKKIFVFQEEEISSLDIFLFAASYISKSKTIGDFHITAYFFPHHRDFLDPYIEKTEEILSFYTQKFGAPDAEKFNIIEIGMSYGTGTGAPFGYGISSHLINLDFPLIPHEIAHLWWGETVSYNLGEDTWLHEGLATFSDYCYRFEKAPDKKAKREVLFGLLNKAIPVGNPKTLSILEGG</sequence>
<dbReference type="PANTHER" id="PTHR45726:SF3">
    <property type="entry name" value="LEUKOTRIENE A-4 HYDROLASE"/>
    <property type="match status" value="1"/>
</dbReference>
<dbReference type="AlphaFoldDB" id="X1GU53"/>
<dbReference type="Gene3D" id="1.10.390.10">
    <property type="entry name" value="Neutral Protease Domain 2"/>
    <property type="match status" value="1"/>
</dbReference>
<dbReference type="EMBL" id="BARU01007435">
    <property type="protein sequence ID" value="GAH45134.1"/>
    <property type="molecule type" value="Genomic_DNA"/>
</dbReference>
<dbReference type="Pfam" id="PF01433">
    <property type="entry name" value="Peptidase_M1"/>
    <property type="match status" value="1"/>
</dbReference>
<dbReference type="Gene3D" id="2.60.40.1730">
    <property type="entry name" value="tricorn interacting facor f3 domain"/>
    <property type="match status" value="1"/>
</dbReference>